<dbReference type="GO" id="GO:0009236">
    <property type="term" value="P:cobalamin biosynthetic process"/>
    <property type="evidence" value="ECO:0007669"/>
    <property type="project" value="UniProtKB-UniPathway"/>
</dbReference>
<dbReference type="InterPro" id="IPR012382">
    <property type="entry name" value="CobI/CbiL"/>
</dbReference>
<dbReference type="SUPFAM" id="SSF53790">
    <property type="entry name" value="Tetrapyrrole methylase"/>
    <property type="match status" value="2"/>
</dbReference>
<dbReference type="CDD" id="cd11646">
    <property type="entry name" value="Precorrin_3B_C17_MT"/>
    <property type="match status" value="1"/>
</dbReference>
<dbReference type="GO" id="GO:0030788">
    <property type="term" value="F:precorrin-2 C20-methyltransferase activity"/>
    <property type="evidence" value="ECO:0007669"/>
    <property type="project" value="InterPro"/>
</dbReference>
<reference evidence="8 9" key="1">
    <citation type="submission" date="2013-08" db="EMBL/GenBank/DDBJ databases">
        <title>The genome sequence of Knoellia sinensis.</title>
        <authorList>
            <person name="Zhu W."/>
            <person name="Wang G."/>
        </authorList>
    </citation>
    <scope>NUCLEOTIDE SEQUENCE [LARGE SCALE GENOMIC DNA]</scope>
    <source>
        <strain evidence="8 9">KCTC 19936</strain>
    </source>
</reference>
<comment type="pathway">
    <text evidence="1">Cofactor biosynthesis; adenosylcobalamin biosynthesis.</text>
</comment>
<dbReference type="PANTHER" id="PTHR47036">
    <property type="entry name" value="COBALT-FACTOR III C(17)-METHYLTRANSFERASE-RELATED"/>
    <property type="match status" value="1"/>
</dbReference>
<dbReference type="NCBIfam" id="TIGR01467">
    <property type="entry name" value="cobI_cbiL"/>
    <property type="match status" value="1"/>
</dbReference>
<dbReference type="Gene3D" id="3.40.1010.10">
    <property type="entry name" value="Cobalt-precorrin-4 Transmethylase, Domain 1"/>
    <property type="match status" value="2"/>
</dbReference>
<evidence type="ECO:0000313" key="8">
    <source>
        <dbReference type="EMBL" id="KGN31933.1"/>
    </source>
</evidence>
<dbReference type="UniPathway" id="UPA00148"/>
<evidence type="ECO:0000256" key="4">
    <source>
        <dbReference type="ARBA" id="ARBA00022603"/>
    </source>
</evidence>
<keyword evidence="4 8" id="KW-0489">Methyltransferase</keyword>
<dbReference type="EMBL" id="AVPJ01000009">
    <property type="protein sequence ID" value="KGN31933.1"/>
    <property type="molecule type" value="Genomic_DNA"/>
</dbReference>
<dbReference type="NCBIfam" id="NF004647">
    <property type="entry name" value="PRK05990.1"/>
    <property type="match status" value="1"/>
</dbReference>
<keyword evidence="6" id="KW-0949">S-adenosyl-L-methionine</keyword>
<feature type="domain" description="Tetrapyrrole methylase" evidence="7">
    <location>
        <begin position="279"/>
        <end position="486"/>
    </location>
</feature>
<gene>
    <name evidence="8" type="ORF">N802_19460</name>
</gene>
<evidence type="ECO:0000256" key="5">
    <source>
        <dbReference type="ARBA" id="ARBA00022679"/>
    </source>
</evidence>
<keyword evidence="3" id="KW-0169">Cobalamin biosynthesis</keyword>
<dbReference type="Pfam" id="PF00590">
    <property type="entry name" value="TP_methylase"/>
    <property type="match status" value="2"/>
</dbReference>
<dbReference type="InterPro" id="IPR006363">
    <property type="entry name" value="Cbl_synth_CobJ/CibH_dom"/>
</dbReference>
<dbReference type="Gene3D" id="3.30.950.10">
    <property type="entry name" value="Methyltransferase, Cobalt-precorrin-4 Transmethylase, Domain 2"/>
    <property type="match status" value="2"/>
</dbReference>
<evidence type="ECO:0000256" key="3">
    <source>
        <dbReference type="ARBA" id="ARBA00022573"/>
    </source>
</evidence>
<protein>
    <submittedName>
        <fullName evidence="8">Precorrin-3B C17-methyltransferase</fullName>
    </submittedName>
</protein>
<dbReference type="InterPro" id="IPR035996">
    <property type="entry name" value="4pyrrol_Methylase_sf"/>
</dbReference>
<evidence type="ECO:0000313" key="9">
    <source>
        <dbReference type="Proteomes" id="UP000030002"/>
    </source>
</evidence>
<feature type="domain" description="Tetrapyrrole methylase" evidence="7">
    <location>
        <begin position="17"/>
        <end position="230"/>
    </location>
</feature>
<dbReference type="AlphaFoldDB" id="A0A0A0J423"/>
<dbReference type="eggNOG" id="COG2243">
    <property type="taxonomic scope" value="Bacteria"/>
</dbReference>
<keyword evidence="5 8" id="KW-0808">Transferase</keyword>
<dbReference type="OrthoDB" id="9804789at2"/>
<dbReference type="InterPro" id="IPR051810">
    <property type="entry name" value="Precorrin_MeTrfase"/>
</dbReference>
<evidence type="ECO:0000256" key="2">
    <source>
        <dbReference type="ARBA" id="ARBA00005879"/>
    </source>
</evidence>
<dbReference type="GO" id="GO:0032259">
    <property type="term" value="P:methylation"/>
    <property type="evidence" value="ECO:0007669"/>
    <property type="project" value="UniProtKB-KW"/>
</dbReference>
<dbReference type="NCBIfam" id="TIGR01466">
    <property type="entry name" value="cobJ_cbiH"/>
    <property type="match status" value="1"/>
</dbReference>
<dbReference type="STRING" id="1385520.N802_19460"/>
<dbReference type="InterPro" id="IPR000878">
    <property type="entry name" value="4pyrrol_Mease"/>
</dbReference>
<dbReference type="PANTHER" id="PTHR47036:SF1">
    <property type="entry name" value="COBALT-FACTOR III C(17)-METHYLTRANSFERASE-RELATED"/>
    <property type="match status" value="1"/>
</dbReference>
<comment type="caution">
    <text evidence="8">The sequence shown here is derived from an EMBL/GenBank/DDBJ whole genome shotgun (WGS) entry which is preliminary data.</text>
</comment>
<dbReference type="eggNOG" id="COG1010">
    <property type="taxonomic scope" value="Bacteria"/>
</dbReference>
<keyword evidence="9" id="KW-1185">Reference proteome</keyword>
<sequence>MTSASPNVSSGTAQPGHLYGVGVGPGDPGLITLRAATLIASADVVAYHRAAHRESTARSIAAEHLRDGVIEEPLVYPVTTGTTGHPGGYYGALADFYDQCADRFREHLSAGRSIVCLAEGDPLFYGSFMYVHDLLREEFPTEVVPGITAMAAATAAVGSGLSRHEDTVTVLPGTLPVAELARRLADTDAAVIMKLGRTFAGVREALHQAGLLDRALYVEHASRVGERVVPVRDVDAATVPYMSIVIVPGEDKRADAAGRAGERTAYESGSVPAQSATGKVHVVGLGPGPDRWLSPEASEVLGKVQHVIGYAPYVARVPQRAGLTRHASGNTVEVDRGRHALDLALAGEDVAVVSGGDAGVFGMAAAVFEAAEDERYADVPVNVVPGITAAHAASSLAGALLGADHALISLSDRLKPWDVLIDRLTSAVRADLAVALYNPRSRSRPHQLGEALDAVREVAKPDRVVVVARNVGRDGEDLRITTLGDLDPESVDMSCIVVIGASSTRVTPSGRVWTPRWVD</sequence>
<dbReference type="CDD" id="cd11645">
    <property type="entry name" value="Precorrin_2_C20_MT"/>
    <property type="match status" value="1"/>
</dbReference>
<dbReference type="Proteomes" id="UP000030002">
    <property type="component" value="Unassembled WGS sequence"/>
</dbReference>
<proteinExistence type="inferred from homology"/>
<comment type="similarity">
    <text evidence="2">Belongs to the precorrin methyltransferase family.</text>
</comment>
<dbReference type="InterPro" id="IPR006364">
    <property type="entry name" value="CobI/CbiL/CobIJ_dom"/>
</dbReference>
<evidence type="ECO:0000256" key="1">
    <source>
        <dbReference type="ARBA" id="ARBA00004953"/>
    </source>
</evidence>
<name>A0A0A0J423_9MICO</name>
<dbReference type="InterPro" id="IPR014777">
    <property type="entry name" value="4pyrrole_Mease_sub1"/>
</dbReference>
<dbReference type="RefSeq" id="WP_052109914.1">
    <property type="nucleotide sequence ID" value="NZ_AVPJ01000009.1"/>
</dbReference>
<accession>A0A0A0J423</accession>
<organism evidence="8 9">
    <name type="scientific">Knoellia sinensis KCTC 19936</name>
    <dbReference type="NCBI Taxonomy" id="1385520"/>
    <lineage>
        <taxon>Bacteria</taxon>
        <taxon>Bacillati</taxon>
        <taxon>Actinomycetota</taxon>
        <taxon>Actinomycetes</taxon>
        <taxon>Micrococcales</taxon>
        <taxon>Intrasporangiaceae</taxon>
        <taxon>Knoellia</taxon>
    </lineage>
</organism>
<dbReference type="InterPro" id="IPR014776">
    <property type="entry name" value="4pyrrole_Mease_sub2"/>
</dbReference>
<evidence type="ECO:0000256" key="6">
    <source>
        <dbReference type="ARBA" id="ARBA00022691"/>
    </source>
</evidence>
<evidence type="ECO:0000259" key="7">
    <source>
        <dbReference type="Pfam" id="PF00590"/>
    </source>
</evidence>